<organism evidence="1 2">
    <name type="scientific">Egicoccus halophilus</name>
    <dbReference type="NCBI Taxonomy" id="1670830"/>
    <lineage>
        <taxon>Bacteria</taxon>
        <taxon>Bacillati</taxon>
        <taxon>Actinomycetota</taxon>
        <taxon>Nitriliruptoria</taxon>
        <taxon>Egicoccales</taxon>
        <taxon>Egicoccaceae</taxon>
        <taxon>Egicoccus</taxon>
    </lineage>
</organism>
<dbReference type="InterPro" id="IPR036412">
    <property type="entry name" value="HAD-like_sf"/>
</dbReference>
<dbReference type="AlphaFoldDB" id="A0A8J3EU67"/>
<protein>
    <recommendedName>
        <fullName evidence="3">HAD family hydrolase</fullName>
    </recommendedName>
</protein>
<proteinExistence type="predicted"/>
<sequence>MGTRVVTVDVFDTVLVRSVASPEAVPAMLGRLLEQDGTPGEAAAFAETRQRAADRAWRRCGGVDPPLAAIYTEVAAARRWTAERARAVLEREIDLEGRLLHPVPGMVERLARLRADGHRIAFLSDTSHASSTLRRWLDERGLLGADDRVYASCELGASKRRGDAFAAVVAVENRDGEVVRHLGNDAFADVRRAAEAGLAATHLPAANLTGDERRLVAGRDAHGLAQALAGAARLARLRTPAEGRQRAVRDVTADVAGPLLATFTRWSLERAVEREVRSVFFLAREGQVLHRLADHLRPADAAELSLRYLHVSRQSLNVAAMDGVSRAELSWVLTHVETNTVGTILRRLGLEPAAVAAPLRRLDLDAEALASVPDEDRREALLDDLVDGGLRPALDAAVAVRRARVRRHLEQQGVLPDGPVAFVDTTGTGSQQLALTRLCTAVGAPAPLHLLLYRRRLRPHPLLDALPVEAWLEDEVRQLGVGRPPGGSALIEVFCTADHGTVLDYRDEGEQVVPVLAEHDPTALERWGATTQRRTLDAFAQALEWPEGRAVASADDVREAVVDVARRFWERPTPGEADAWGRFPFEGASGADGAAGELASPYGWGEVVQAARAGGLPSRTWFGWRAGAEARTTPGLRRVLALLRLAKHRRDHLDRLHARTRRLRTRLARGSKASAQK</sequence>
<dbReference type="InterPro" id="IPR023214">
    <property type="entry name" value="HAD_sf"/>
</dbReference>
<dbReference type="SUPFAM" id="SSF56784">
    <property type="entry name" value="HAD-like"/>
    <property type="match status" value="1"/>
</dbReference>
<reference evidence="1" key="2">
    <citation type="submission" date="2020-09" db="EMBL/GenBank/DDBJ databases">
        <authorList>
            <person name="Sun Q."/>
            <person name="Zhou Y."/>
        </authorList>
    </citation>
    <scope>NUCLEOTIDE SEQUENCE</scope>
    <source>
        <strain evidence="1">CGMCC 1.14988</strain>
    </source>
</reference>
<evidence type="ECO:0000313" key="1">
    <source>
        <dbReference type="EMBL" id="GGI05282.1"/>
    </source>
</evidence>
<keyword evidence="2" id="KW-1185">Reference proteome</keyword>
<dbReference type="Proteomes" id="UP000650511">
    <property type="component" value="Unassembled WGS sequence"/>
</dbReference>
<comment type="caution">
    <text evidence="1">The sequence shown here is derived from an EMBL/GenBank/DDBJ whole genome shotgun (WGS) entry which is preliminary data.</text>
</comment>
<reference evidence="1" key="1">
    <citation type="journal article" date="2014" name="Int. J. Syst. Evol. Microbiol.">
        <title>Complete genome sequence of Corynebacterium casei LMG S-19264T (=DSM 44701T), isolated from a smear-ripened cheese.</title>
        <authorList>
            <consortium name="US DOE Joint Genome Institute (JGI-PGF)"/>
            <person name="Walter F."/>
            <person name="Albersmeier A."/>
            <person name="Kalinowski J."/>
            <person name="Ruckert C."/>
        </authorList>
    </citation>
    <scope>NUCLEOTIDE SEQUENCE</scope>
    <source>
        <strain evidence="1">CGMCC 1.14988</strain>
    </source>
</reference>
<gene>
    <name evidence="1" type="ORF">GCM10011354_13320</name>
</gene>
<accession>A0A8J3EU67</accession>
<evidence type="ECO:0000313" key="2">
    <source>
        <dbReference type="Proteomes" id="UP000650511"/>
    </source>
</evidence>
<name>A0A8J3EU67_9ACTN</name>
<evidence type="ECO:0008006" key="3">
    <source>
        <dbReference type="Google" id="ProtNLM"/>
    </source>
</evidence>
<dbReference type="EMBL" id="BMHA01000004">
    <property type="protein sequence ID" value="GGI05282.1"/>
    <property type="molecule type" value="Genomic_DNA"/>
</dbReference>
<dbReference type="Gene3D" id="3.40.50.1000">
    <property type="entry name" value="HAD superfamily/HAD-like"/>
    <property type="match status" value="1"/>
</dbReference>